<dbReference type="OrthoDB" id="9804204at2"/>
<sequence>MPGESGFARVQPQGDGRRGLLILDGLVLPCALGKGGVRPATAKQEGDGATPAASMALRRVLYRADRGPPPRCAVPVEPLSPTDGWCDDAGDRAYNRPVQLPFGGSHERLWRDDAVYDVIGVLGWNDAPVERGRGSAIFLHVAREDFSPTEGCVALAPRDLRTVLAAGLRGITVLEG</sequence>
<protein>
    <submittedName>
        <fullName evidence="2">L,D-transpeptidase catalytic domain</fullName>
    </submittedName>
</protein>
<reference evidence="2 3" key="1">
    <citation type="submission" date="2016-10" db="EMBL/GenBank/DDBJ databases">
        <authorList>
            <person name="de Groot N.N."/>
        </authorList>
    </citation>
    <scope>NUCLEOTIDE SEQUENCE [LARGE SCALE GENOMIC DNA]</scope>
    <source>
        <strain evidence="2 3">DSM 19981</strain>
    </source>
</reference>
<dbReference type="Proteomes" id="UP000199473">
    <property type="component" value="Unassembled WGS sequence"/>
</dbReference>
<evidence type="ECO:0000313" key="2">
    <source>
        <dbReference type="EMBL" id="SFK52929.1"/>
    </source>
</evidence>
<name>A0A1I4AAY4_9PROT</name>
<proteinExistence type="predicted"/>
<dbReference type="EMBL" id="FOSQ01000003">
    <property type="protein sequence ID" value="SFK52929.1"/>
    <property type="molecule type" value="Genomic_DNA"/>
</dbReference>
<dbReference type="PANTHER" id="PTHR38589">
    <property type="entry name" value="BLR0621 PROTEIN"/>
    <property type="match status" value="1"/>
</dbReference>
<dbReference type="PANTHER" id="PTHR38589:SF1">
    <property type="entry name" value="BLR0621 PROTEIN"/>
    <property type="match status" value="1"/>
</dbReference>
<accession>A0A1I4AAY4</accession>
<dbReference type="AlphaFoldDB" id="A0A1I4AAY4"/>
<dbReference type="STRING" id="1123062.SAMN02745775_103244"/>
<gene>
    <name evidence="2" type="ORF">SAMN02745775_103244</name>
</gene>
<dbReference type="GO" id="GO:0016740">
    <property type="term" value="F:transferase activity"/>
    <property type="evidence" value="ECO:0007669"/>
    <property type="project" value="InterPro"/>
</dbReference>
<evidence type="ECO:0000313" key="3">
    <source>
        <dbReference type="Proteomes" id="UP000199473"/>
    </source>
</evidence>
<feature type="domain" description="L,D-TPase catalytic" evidence="1">
    <location>
        <begin position="28"/>
        <end position="164"/>
    </location>
</feature>
<dbReference type="RefSeq" id="WP_139226027.1">
    <property type="nucleotide sequence ID" value="NZ_FOSQ01000003.1"/>
</dbReference>
<organism evidence="2 3">
    <name type="scientific">Falsiroseomonas stagni DSM 19981</name>
    <dbReference type="NCBI Taxonomy" id="1123062"/>
    <lineage>
        <taxon>Bacteria</taxon>
        <taxon>Pseudomonadati</taxon>
        <taxon>Pseudomonadota</taxon>
        <taxon>Alphaproteobacteria</taxon>
        <taxon>Acetobacterales</taxon>
        <taxon>Roseomonadaceae</taxon>
        <taxon>Falsiroseomonas</taxon>
    </lineage>
</organism>
<dbReference type="InterPro" id="IPR005490">
    <property type="entry name" value="LD_TPept_cat_dom"/>
</dbReference>
<dbReference type="Pfam" id="PF03734">
    <property type="entry name" value="YkuD"/>
    <property type="match status" value="1"/>
</dbReference>
<keyword evidence="3" id="KW-1185">Reference proteome</keyword>
<evidence type="ECO:0000259" key="1">
    <source>
        <dbReference type="Pfam" id="PF03734"/>
    </source>
</evidence>